<organism evidence="2 3">
    <name type="scientific">Thalassiosira oceanica</name>
    <name type="common">Marine diatom</name>
    <dbReference type="NCBI Taxonomy" id="159749"/>
    <lineage>
        <taxon>Eukaryota</taxon>
        <taxon>Sar</taxon>
        <taxon>Stramenopiles</taxon>
        <taxon>Ochrophyta</taxon>
        <taxon>Bacillariophyta</taxon>
        <taxon>Coscinodiscophyceae</taxon>
        <taxon>Thalassiosirophycidae</taxon>
        <taxon>Thalassiosirales</taxon>
        <taxon>Thalassiosiraceae</taxon>
        <taxon>Thalassiosira</taxon>
    </lineage>
</organism>
<feature type="region of interest" description="Disordered" evidence="1">
    <location>
        <begin position="31"/>
        <end position="55"/>
    </location>
</feature>
<protein>
    <submittedName>
        <fullName evidence="2">Uncharacterized protein</fullName>
    </submittedName>
</protein>
<sequence>PYVSASPLSVAAVCRDGTVLVALHYDDRAHLGSGSSGGDNSTTVQSGSNDADTTSMAGGVIVEDKSMGKVNGTGTIMTMFRDLPMSTRGPLRIESIHEVSSPSPSLPPTMALVTAGWRTDGMVLADAARELVSEEVRTYCLPHSVVEDLACALGEQRDGRRLLEGPDSTLDIVGNQRNVKANQDYYGRRVADGLRHYLSRCDFSEGLRTLSTVGLLACGANIEGDCLLYLIDATSIHRVRAHAIGRGATGVNRRLMFVNFEHKSCEEGLAAILNVIAGDATPENGSDAKSPTKPAFLRHERNRGGLTAGRSLVETAMIRPGQGIKRVRLSALAPQ</sequence>
<feature type="compositionally biased region" description="Polar residues" evidence="1">
    <location>
        <begin position="39"/>
        <end position="55"/>
    </location>
</feature>
<gene>
    <name evidence="2" type="ORF">THAOC_14333</name>
</gene>
<name>K0SFG7_THAOC</name>
<comment type="caution">
    <text evidence="2">The sequence shown here is derived from an EMBL/GenBank/DDBJ whole genome shotgun (WGS) entry which is preliminary data.</text>
</comment>
<dbReference type="eggNOG" id="ENOG502SZ1Z">
    <property type="taxonomic scope" value="Eukaryota"/>
</dbReference>
<dbReference type="Proteomes" id="UP000266841">
    <property type="component" value="Unassembled WGS sequence"/>
</dbReference>
<keyword evidence="3" id="KW-1185">Reference proteome</keyword>
<evidence type="ECO:0000256" key="1">
    <source>
        <dbReference type="SAM" id="MobiDB-lite"/>
    </source>
</evidence>
<accession>K0SFG7</accession>
<proteinExistence type="predicted"/>
<dbReference type="OMA" id="CHAGLRI"/>
<reference evidence="2 3" key="1">
    <citation type="journal article" date="2012" name="Genome Biol.">
        <title>Genome and low-iron response of an oceanic diatom adapted to chronic iron limitation.</title>
        <authorList>
            <person name="Lommer M."/>
            <person name="Specht M."/>
            <person name="Roy A.S."/>
            <person name="Kraemer L."/>
            <person name="Andreson R."/>
            <person name="Gutowska M.A."/>
            <person name="Wolf J."/>
            <person name="Bergner S.V."/>
            <person name="Schilhabel M.B."/>
            <person name="Klostermeier U.C."/>
            <person name="Beiko R.G."/>
            <person name="Rosenstiel P."/>
            <person name="Hippler M."/>
            <person name="Laroche J."/>
        </authorList>
    </citation>
    <scope>NUCLEOTIDE SEQUENCE [LARGE SCALE GENOMIC DNA]</scope>
    <source>
        <strain evidence="2 3">CCMP1005</strain>
    </source>
</reference>
<dbReference type="OrthoDB" id="47905at2759"/>
<feature type="non-terminal residue" evidence="2">
    <location>
        <position position="1"/>
    </location>
</feature>
<dbReference type="AlphaFoldDB" id="K0SFG7"/>
<evidence type="ECO:0000313" key="3">
    <source>
        <dbReference type="Proteomes" id="UP000266841"/>
    </source>
</evidence>
<dbReference type="EMBL" id="AGNL01016730">
    <property type="protein sequence ID" value="EJK64883.1"/>
    <property type="molecule type" value="Genomic_DNA"/>
</dbReference>
<evidence type="ECO:0000313" key="2">
    <source>
        <dbReference type="EMBL" id="EJK64883.1"/>
    </source>
</evidence>